<comment type="similarity">
    <text evidence="2">Belongs to the LAZY family.</text>
</comment>
<dbReference type="Proteomes" id="UP001174677">
    <property type="component" value="Chromosome 11"/>
</dbReference>
<dbReference type="PANTHER" id="PTHR34045:SF11">
    <property type="entry name" value="PH DOMAIN-CONTAINING PROTEIN"/>
    <property type="match status" value="1"/>
</dbReference>
<keyword evidence="1" id="KW-0341">Growth regulation</keyword>
<evidence type="ECO:0000256" key="3">
    <source>
        <dbReference type="SAM" id="MobiDB-lite"/>
    </source>
</evidence>
<comment type="caution">
    <text evidence="4">The sequence shown here is derived from an EMBL/GenBank/DDBJ whole genome shotgun (WGS) entry which is preliminary data.</text>
</comment>
<sequence>MKIFGWMQNKLHGRHAAKKLNSISVNHHTQQEPRDQEFSDWPHGLLAIGTFGNNGTKEDSKLNYFQENLSQDHLQQLTLEEVEKLQNELNSLLHKQDGSTSGDTESDTEKLAVGKLLNGNPSSEEDDKDCHFQGSSIAILGRGRGICSVDNTGSAIKRKSLSFLLKKMLVCRGGFTPTPSLRDQVPESRMEKMLRAILHKKVYPQNPSSNSSAKKYLDNKHKPRSVDREDDRNHKDDKGSKWVKTDSEYIVLEI</sequence>
<accession>A0ABQ9LJB5</accession>
<dbReference type="EMBL" id="JARPOI010000011">
    <property type="protein sequence ID" value="KAJ9168062.1"/>
    <property type="molecule type" value="Genomic_DNA"/>
</dbReference>
<dbReference type="PANTHER" id="PTHR34045">
    <property type="entry name" value="OS03G0406300 PROTEIN"/>
    <property type="match status" value="1"/>
</dbReference>
<feature type="region of interest" description="Disordered" evidence="3">
    <location>
        <begin position="204"/>
        <end position="240"/>
    </location>
</feature>
<proteinExistence type="inferred from homology"/>
<protein>
    <submittedName>
        <fullName evidence="4">Uncharacterized protein</fullName>
    </submittedName>
</protein>
<organism evidence="4 5">
    <name type="scientific">Hevea brasiliensis</name>
    <name type="common">Para rubber tree</name>
    <name type="synonym">Siphonia brasiliensis</name>
    <dbReference type="NCBI Taxonomy" id="3981"/>
    <lineage>
        <taxon>Eukaryota</taxon>
        <taxon>Viridiplantae</taxon>
        <taxon>Streptophyta</taxon>
        <taxon>Embryophyta</taxon>
        <taxon>Tracheophyta</taxon>
        <taxon>Spermatophyta</taxon>
        <taxon>Magnoliopsida</taxon>
        <taxon>eudicotyledons</taxon>
        <taxon>Gunneridae</taxon>
        <taxon>Pentapetalae</taxon>
        <taxon>rosids</taxon>
        <taxon>fabids</taxon>
        <taxon>Malpighiales</taxon>
        <taxon>Euphorbiaceae</taxon>
        <taxon>Crotonoideae</taxon>
        <taxon>Micrandreae</taxon>
        <taxon>Hevea</taxon>
    </lineage>
</organism>
<gene>
    <name evidence="4" type="ORF">P3X46_019635</name>
</gene>
<feature type="compositionally biased region" description="Basic and acidic residues" evidence="3">
    <location>
        <begin position="215"/>
        <end position="240"/>
    </location>
</feature>
<evidence type="ECO:0000313" key="5">
    <source>
        <dbReference type="Proteomes" id="UP001174677"/>
    </source>
</evidence>
<evidence type="ECO:0000256" key="1">
    <source>
        <dbReference type="ARBA" id="ARBA00022604"/>
    </source>
</evidence>
<keyword evidence="5" id="KW-1185">Reference proteome</keyword>
<evidence type="ECO:0000313" key="4">
    <source>
        <dbReference type="EMBL" id="KAJ9168062.1"/>
    </source>
</evidence>
<reference evidence="4" key="1">
    <citation type="journal article" date="2023" name="Plant Biotechnol. J.">
        <title>Chromosome-level wild Hevea brasiliensis genome provides new tools for genomic-assisted breeding and valuable loci to elevate rubber yield.</title>
        <authorList>
            <person name="Cheng H."/>
            <person name="Song X."/>
            <person name="Hu Y."/>
            <person name="Wu T."/>
            <person name="Yang Q."/>
            <person name="An Z."/>
            <person name="Feng S."/>
            <person name="Deng Z."/>
            <person name="Wu W."/>
            <person name="Zeng X."/>
            <person name="Tu M."/>
            <person name="Wang X."/>
            <person name="Huang H."/>
        </authorList>
    </citation>
    <scope>NUCLEOTIDE SEQUENCE</scope>
    <source>
        <strain evidence="4">MT/VB/25A 57/8</strain>
    </source>
</reference>
<name>A0ABQ9LJB5_HEVBR</name>
<evidence type="ECO:0000256" key="2">
    <source>
        <dbReference type="ARBA" id="ARBA00024198"/>
    </source>
</evidence>
<dbReference type="InterPro" id="IPR044683">
    <property type="entry name" value="LAZY"/>
</dbReference>